<reference evidence="1" key="1">
    <citation type="journal article" date="2014" name="Front. Microbiol.">
        <title>High frequency of phylogenetically diverse reductive dehalogenase-homologous genes in deep subseafloor sedimentary metagenomes.</title>
        <authorList>
            <person name="Kawai M."/>
            <person name="Futagami T."/>
            <person name="Toyoda A."/>
            <person name="Takaki Y."/>
            <person name="Nishi S."/>
            <person name="Hori S."/>
            <person name="Arai W."/>
            <person name="Tsubouchi T."/>
            <person name="Morono Y."/>
            <person name="Uchiyama I."/>
            <person name="Ito T."/>
            <person name="Fujiyama A."/>
            <person name="Inagaki F."/>
            <person name="Takami H."/>
        </authorList>
    </citation>
    <scope>NUCLEOTIDE SEQUENCE</scope>
    <source>
        <strain evidence="1">Expedition CK06-06</strain>
    </source>
</reference>
<feature type="non-terminal residue" evidence="1">
    <location>
        <position position="258"/>
    </location>
</feature>
<dbReference type="Pfam" id="PF11348">
    <property type="entry name" value="DUF3150"/>
    <property type="match status" value="1"/>
</dbReference>
<comment type="caution">
    <text evidence="1">The sequence shown here is derived from an EMBL/GenBank/DDBJ whole genome shotgun (WGS) entry which is preliminary data.</text>
</comment>
<dbReference type="AlphaFoldDB" id="X0VTC5"/>
<protein>
    <submittedName>
        <fullName evidence="1">Uncharacterized protein</fullName>
    </submittedName>
</protein>
<sequence>QLNTVKAAYMAFYTYIYTVSLPYERGRYMVAVCRMPEILAELAKMKIAADKMRDEFLLEYDRLVMIAQSQDMGEWKAEVKSKYPTSEEVRRMFGVTISAPKRLTAVDMSGVNLLADLAAEIADANSAELESQLNLAKTVAIQQAEDQVKTLAKQLDGGKRLHDSLISNSRNVARMLRDMTQGFDNDPRVLELADMIDKAVTVNKTEVWRDNPKVRLDAQRIAAKAAKGLQDVRKAKPKPAVNKSATGKTKFRIGGVLA</sequence>
<feature type="non-terminal residue" evidence="1">
    <location>
        <position position="1"/>
    </location>
</feature>
<organism evidence="1">
    <name type="scientific">marine sediment metagenome</name>
    <dbReference type="NCBI Taxonomy" id="412755"/>
    <lineage>
        <taxon>unclassified sequences</taxon>
        <taxon>metagenomes</taxon>
        <taxon>ecological metagenomes</taxon>
    </lineage>
</organism>
<proteinExistence type="predicted"/>
<evidence type="ECO:0000313" key="1">
    <source>
        <dbReference type="EMBL" id="GAG15713.1"/>
    </source>
</evidence>
<dbReference type="InterPro" id="IPR021496">
    <property type="entry name" value="DUF3150"/>
</dbReference>
<accession>X0VTC5</accession>
<gene>
    <name evidence="1" type="ORF">S01H1_54220</name>
</gene>
<dbReference type="EMBL" id="BARS01035165">
    <property type="protein sequence ID" value="GAG15713.1"/>
    <property type="molecule type" value="Genomic_DNA"/>
</dbReference>
<name>X0VTC5_9ZZZZ</name>